<sequence length="58" mass="6308">MIKVRYLVVDSWSVYNVVIGRPTVADLGAVISTLHLTMKYPLGDGMVGVVKADLDMAK</sequence>
<organism evidence="1 2">
    <name type="scientific">Trifolium medium</name>
    <dbReference type="NCBI Taxonomy" id="97028"/>
    <lineage>
        <taxon>Eukaryota</taxon>
        <taxon>Viridiplantae</taxon>
        <taxon>Streptophyta</taxon>
        <taxon>Embryophyta</taxon>
        <taxon>Tracheophyta</taxon>
        <taxon>Spermatophyta</taxon>
        <taxon>Magnoliopsida</taxon>
        <taxon>eudicotyledons</taxon>
        <taxon>Gunneridae</taxon>
        <taxon>Pentapetalae</taxon>
        <taxon>rosids</taxon>
        <taxon>fabids</taxon>
        <taxon>Fabales</taxon>
        <taxon>Fabaceae</taxon>
        <taxon>Papilionoideae</taxon>
        <taxon>50 kb inversion clade</taxon>
        <taxon>NPAAA clade</taxon>
        <taxon>Hologalegina</taxon>
        <taxon>IRL clade</taxon>
        <taxon>Trifolieae</taxon>
        <taxon>Trifolium</taxon>
    </lineage>
</organism>
<evidence type="ECO:0000313" key="1">
    <source>
        <dbReference type="EMBL" id="MCI35852.1"/>
    </source>
</evidence>
<reference evidence="1 2" key="1">
    <citation type="journal article" date="2018" name="Front. Plant Sci.">
        <title>Red Clover (Trifolium pratense) and Zigzag Clover (T. medium) - A Picture of Genomic Similarities and Differences.</title>
        <authorList>
            <person name="Dluhosova J."/>
            <person name="Istvanek J."/>
            <person name="Nedelnik J."/>
            <person name="Repkova J."/>
        </authorList>
    </citation>
    <scope>NUCLEOTIDE SEQUENCE [LARGE SCALE GENOMIC DNA]</scope>
    <source>
        <strain evidence="2">cv. 10/8</strain>
        <tissue evidence="1">Leaf</tissue>
    </source>
</reference>
<dbReference type="EMBL" id="LXQA010227703">
    <property type="protein sequence ID" value="MCI35852.1"/>
    <property type="molecule type" value="Genomic_DNA"/>
</dbReference>
<protein>
    <submittedName>
        <fullName evidence="1">Uncharacterized protein</fullName>
    </submittedName>
</protein>
<feature type="non-terminal residue" evidence="1">
    <location>
        <position position="58"/>
    </location>
</feature>
<name>A0A392RI88_9FABA</name>
<dbReference type="Proteomes" id="UP000265520">
    <property type="component" value="Unassembled WGS sequence"/>
</dbReference>
<dbReference type="AlphaFoldDB" id="A0A392RI88"/>
<evidence type="ECO:0000313" key="2">
    <source>
        <dbReference type="Proteomes" id="UP000265520"/>
    </source>
</evidence>
<keyword evidence="2" id="KW-1185">Reference proteome</keyword>
<proteinExistence type="predicted"/>
<comment type="caution">
    <text evidence="1">The sequence shown here is derived from an EMBL/GenBank/DDBJ whole genome shotgun (WGS) entry which is preliminary data.</text>
</comment>
<accession>A0A392RI88</accession>